<sequence length="313" mass="32656">MGRPNVTSADVAAAAGVSRATVSYVLNGVDARVSDQTRERVLAAARELGYTPNAMASALRAGRTSVVIFALPNWPLGPVVAELLTGLVGELDRLGYTPLVHFVHAGGPDGLQKACDRVRPVGLIAPGTDLPPLDLLRANGCRGIVTLGQPPEPGVPSFSLDQRSVGAVAIEHLAERGHTNVLAVTPLGSQLQPLGEQRLAGARAAAERLGVTLTDVPANGLARGLARRPTAVYAFNDEIALGARDSLPPGVALIGTDDSPPARLAHPRLTTIKLGTPEGHREMVRTLHALIEGREVDATPVVIKPRVIQGETT</sequence>
<name>A0ABT4RLE2_9ACTN</name>
<dbReference type="InterPro" id="IPR046335">
    <property type="entry name" value="LacI/GalR-like_sensor"/>
</dbReference>
<evidence type="ECO:0000259" key="4">
    <source>
        <dbReference type="PROSITE" id="PS50932"/>
    </source>
</evidence>
<keyword evidence="6" id="KW-1185">Reference proteome</keyword>
<dbReference type="EMBL" id="JAPCID010000022">
    <property type="protein sequence ID" value="MDA0139161.1"/>
    <property type="molecule type" value="Genomic_DNA"/>
</dbReference>
<feature type="domain" description="HTH lacI-type" evidence="4">
    <location>
        <begin position="6"/>
        <end position="61"/>
    </location>
</feature>
<dbReference type="Gene3D" id="1.10.260.40">
    <property type="entry name" value="lambda repressor-like DNA-binding domains"/>
    <property type="match status" value="1"/>
</dbReference>
<comment type="caution">
    <text evidence="5">The sequence shown here is derived from an EMBL/GenBank/DDBJ whole genome shotgun (WGS) entry which is preliminary data.</text>
</comment>
<evidence type="ECO:0000256" key="1">
    <source>
        <dbReference type="ARBA" id="ARBA00023015"/>
    </source>
</evidence>
<dbReference type="CDD" id="cd01392">
    <property type="entry name" value="HTH_LacI"/>
    <property type="match status" value="1"/>
</dbReference>
<dbReference type="PANTHER" id="PTHR30146">
    <property type="entry name" value="LACI-RELATED TRANSCRIPTIONAL REPRESSOR"/>
    <property type="match status" value="1"/>
</dbReference>
<evidence type="ECO:0000313" key="5">
    <source>
        <dbReference type="EMBL" id="MDA0139161.1"/>
    </source>
</evidence>
<proteinExistence type="predicted"/>
<dbReference type="InterPro" id="IPR028082">
    <property type="entry name" value="Peripla_BP_I"/>
</dbReference>
<keyword evidence="1" id="KW-0805">Transcription regulation</keyword>
<accession>A0ABT4RLE2</accession>
<evidence type="ECO:0000256" key="2">
    <source>
        <dbReference type="ARBA" id="ARBA00023125"/>
    </source>
</evidence>
<dbReference type="InterPro" id="IPR010982">
    <property type="entry name" value="Lambda_DNA-bd_dom_sf"/>
</dbReference>
<dbReference type="Pfam" id="PF00356">
    <property type="entry name" value="LacI"/>
    <property type="match status" value="1"/>
</dbReference>
<organism evidence="5 6">
    <name type="scientific">Solirubrobacter deserti</name>
    <dbReference type="NCBI Taxonomy" id="2282478"/>
    <lineage>
        <taxon>Bacteria</taxon>
        <taxon>Bacillati</taxon>
        <taxon>Actinomycetota</taxon>
        <taxon>Thermoleophilia</taxon>
        <taxon>Solirubrobacterales</taxon>
        <taxon>Solirubrobacteraceae</taxon>
        <taxon>Solirubrobacter</taxon>
    </lineage>
</organism>
<dbReference type="SMART" id="SM00354">
    <property type="entry name" value="HTH_LACI"/>
    <property type="match status" value="1"/>
</dbReference>
<keyword evidence="2" id="KW-0238">DNA-binding</keyword>
<dbReference type="SUPFAM" id="SSF53822">
    <property type="entry name" value="Periplasmic binding protein-like I"/>
    <property type="match status" value="1"/>
</dbReference>
<dbReference type="RefSeq" id="WP_202956689.1">
    <property type="nucleotide sequence ID" value="NZ_JAPCID010000022.1"/>
</dbReference>
<dbReference type="Proteomes" id="UP001147700">
    <property type="component" value="Unassembled WGS sequence"/>
</dbReference>
<evidence type="ECO:0000313" key="6">
    <source>
        <dbReference type="Proteomes" id="UP001147700"/>
    </source>
</evidence>
<dbReference type="PROSITE" id="PS50932">
    <property type="entry name" value="HTH_LACI_2"/>
    <property type="match status" value="1"/>
</dbReference>
<reference evidence="5" key="1">
    <citation type="submission" date="2022-10" db="EMBL/GenBank/DDBJ databases">
        <title>The WGS of Solirubrobacter sp. CPCC 204708.</title>
        <authorList>
            <person name="Jiang Z."/>
        </authorList>
    </citation>
    <scope>NUCLEOTIDE SEQUENCE</scope>
    <source>
        <strain evidence="5">CPCC 204708</strain>
    </source>
</reference>
<dbReference type="Pfam" id="PF13377">
    <property type="entry name" value="Peripla_BP_3"/>
    <property type="match status" value="1"/>
</dbReference>
<dbReference type="SUPFAM" id="SSF47413">
    <property type="entry name" value="lambda repressor-like DNA-binding domains"/>
    <property type="match status" value="1"/>
</dbReference>
<protein>
    <submittedName>
        <fullName evidence="5">LacI family transcriptional regulator</fullName>
    </submittedName>
</protein>
<gene>
    <name evidence="5" type="ORF">OJ962_16790</name>
</gene>
<dbReference type="InterPro" id="IPR000843">
    <property type="entry name" value="HTH_LacI"/>
</dbReference>
<dbReference type="PANTHER" id="PTHR30146:SF153">
    <property type="entry name" value="LACTOSE OPERON REPRESSOR"/>
    <property type="match status" value="1"/>
</dbReference>
<keyword evidence="3" id="KW-0804">Transcription</keyword>
<evidence type="ECO:0000256" key="3">
    <source>
        <dbReference type="ARBA" id="ARBA00023163"/>
    </source>
</evidence>
<dbReference type="Gene3D" id="3.40.50.2300">
    <property type="match status" value="2"/>
</dbReference>